<dbReference type="OrthoDB" id="5387164at2"/>
<name>A0A1H6WPT9_9MICO</name>
<evidence type="ECO:0000313" key="2">
    <source>
        <dbReference type="Proteomes" id="UP000183315"/>
    </source>
</evidence>
<evidence type="ECO:0008006" key="3">
    <source>
        <dbReference type="Google" id="ProtNLM"/>
    </source>
</evidence>
<organism evidence="1 2">
    <name type="scientific">Demequina mangrovi</name>
    <dbReference type="NCBI Taxonomy" id="1043493"/>
    <lineage>
        <taxon>Bacteria</taxon>
        <taxon>Bacillati</taxon>
        <taxon>Actinomycetota</taxon>
        <taxon>Actinomycetes</taxon>
        <taxon>Micrococcales</taxon>
        <taxon>Demequinaceae</taxon>
        <taxon>Demequina</taxon>
    </lineage>
</organism>
<dbReference type="eggNOG" id="ENOG5031HGC">
    <property type="taxonomic scope" value="Bacteria"/>
</dbReference>
<dbReference type="InterPro" id="IPR025191">
    <property type="entry name" value="DUF4125"/>
</dbReference>
<evidence type="ECO:0000313" key="1">
    <source>
        <dbReference type="EMBL" id="SEJ14385.1"/>
    </source>
</evidence>
<keyword evidence="2" id="KW-1185">Reference proteome</keyword>
<dbReference type="Pfam" id="PF13526">
    <property type="entry name" value="DUF4125"/>
    <property type="match status" value="1"/>
</dbReference>
<dbReference type="Proteomes" id="UP000183315">
    <property type="component" value="Unassembled WGS sequence"/>
</dbReference>
<sequence length="216" mass="24430">MTHPGETYDQRAARLDRAREVVALEWAQFQRVRGEDGRAACQDDPAEFEVQRLGQFMTWPMPLLDSYLADLEAAEAAGRNLLTEKYARMMEPTDPERYARELAPHLPVLPDARIAAHEALITTQLGWARDFHRRYPALAAGMRVLTTAEDTRDATSFETYLRGELATYSDRTLALYRALVDSLVETGQNLTWRTVAYTVILAGYEGLDAAEAAHRR</sequence>
<dbReference type="EMBL" id="FNZI01000002">
    <property type="protein sequence ID" value="SEJ14385.1"/>
    <property type="molecule type" value="Genomic_DNA"/>
</dbReference>
<gene>
    <name evidence="1" type="ORF">SAMN05421637_0932</name>
</gene>
<protein>
    <recommendedName>
        <fullName evidence="3">DUF4125 domain-containing protein</fullName>
    </recommendedName>
</protein>
<accession>A0A1H6WPT9</accession>
<dbReference type="AlphaFoldDB" id="A0A1H6WPT9"/>
<proteinExistence type="predicted"/>
<reference evidence="2" key="1">
    <citation type="submission" date="2016-10" db="EMBL/GenBank/DDBJ databases">
        <authorList>
            <person name="Varghese N."/>
        </authorList>
    </citation>
    <scope>NUCLEOTIDE SEQUENCE [LARGE SCALE GENOMIC DNA]</scope>
    <source>
        <strain evidence="2">DSM 24868</strain>
    </source>
</reference>
<dbReference type="STRING" id="1043493.SAMN05421637_0932"/>